<organism evidence="1 2">
    <name type="scientific">Priestia filamentosa</name>
    <dbReference type="NCBI Taxonomy" id="1402861"/>
    <lineage>
        <taxon>Bacteria</taxon>
        <taxon>Bacillati</taxon>
        <taxon>Bacillota</taxon>
        <taxon>Bacilli</taxon>
        <taxon>Bacillales</taxon>
        <taxon>Bacillaceae</taxon>
        <taxon>Priestia</taxon>
    </lineage>
</organism>
<dbReference type="PATRIC" id="fig|135735.6.peg.2247"/>
<dbReference type="Proteomes" id="UP000036202">
    <property type="component" value="Chromosome"/>
</dbReference>
<sequence length="104" mass="11790">MKNKVAIISIILCAFSFVVGLIDLLTTGHPSRDGLFEETVTEYVILYSFLFIYFALPVISFVLSFFSKKGFLKYVAIYGSLSVMIWHIILPAIMMTFWVLNPAP</sequence>
<dbReference type="EMBL" id="CP011974">
    <property type="protein sequence ID" value="AKO92530.1"/>
    <property type="molecule type" value="Genomic_DNA"/>
</dbReference>
<gene>
    <name evidence="1" type="ORF">BEH_10780</name>
</gene>
<reference evidence="1 2" key="1">
    <citation type="journal article" date="2015" name="PLoS ONE">
        <title>Genome Sequence of Bacillus endophyticus and Analysis of Its Companion Mechanism in the Ketogulonigenium vulgare-Bacillus Strain Consortium.</title>
        <authorList>
            <person name="Jia N."/>
            <person name="Du J."/>
            <person name="Ding M.Z."/>
            <person name="Gao F."/>
            <person name="Yuan Y.J."/>
        </authorList>
    </citation>
    <scope>NUCLEOTIDE SEQUENCE [LARGE SCALE GENOMIC DNA]</scope>
    <source>
        <strain evidence="1 2">Hbe603</strain>
    </source>
</reference>
<dbReference type="AlphaFoldDB" id="A0A1X7E7Q6"/>
<dbReference type="KEGG" id="beo:BEH_10780"/>
<evidence type="ECO:0000313" key="1">
    <source>
        <dbReference type="EMBL" id="AKO92530.1"/>
    </source>
</evidence>
<name>A0A1X7E7Q6_9BACI</name>
<dbReference type="GeneID" id="93701294"/>
<protein>
    <submittedName>
        <fullName evidence="1">Uncharacterized protein</fullName>
    </submittedName>
</protein>
<accession>A0A0H4KG00</accession>
<reference evidence="2" key="2">
    <citation type="submission" date="2015-06" db="EMBL/GenBank/DDBJ databases">
        <title>Genome Sequence of Bacillus endophyticus and Analysis of its Companion Mechanism in the Ketogulonigenium vulgare-Bacillus strain Consortium.</title>
        <authorList>
            <person name="Jia N."/>
            <person name="Du J."/>
            <person name="Ding M.-Z."/>
            <person name="Gao F."/>
            <person name="Yuan Y.-J."/>
        </authorList>
    </citation>
    <scope>NUCLEOTIDE SEQUENCE [LARGE SCALE GENOMIC DNA]</scope>
    <source>
        <strain evidence="2">Hbe603</strain>
    </source>
</reference>
<evidence type="ECO:0000313" key="2">
    <source>
        <dbReference type="Proteomes" id="UP000036202"/>
    </source>
</evidence>
<dbReference type="RefSeq" id="WP_040057768.1">
    <property type="nucleotide sequence ID" value="NZ_CP011974.1"/>
</dbReference>
<keyword evidence="2" id="KW-1185">Reference proteome</keyword>
<accession>A0A1X7E7Q6</accession>
<proteinExistence type="predicted"/>